<organism evidence="2 3">
    <name type="scientific">Actinomadura monticuli</name>
    <dbReference type="NCBI Taxonomy" id="3097367"/>
    <lineage>
        <taxon>Bacteria</taxon>
        <taxon>Bacillati</taxon>
        <taxon>Actinomycetota</taxon>
        <taxon>Actinomycetes</taxon>
        <taxon>Streptosporangiales</taxon>
        <taxon>Thermomonosporaceae</taxon>
        <taxon>Actinomadura</taxon>
    </lineage>
</organism>
<keyword evidence="3" id="KW-1185">Reference proteome</keyword>
<sequence length="78" mass="8611">MTAPAAGPLELRAWNAVVHDTADPEVIVAEFDYDGRVTATGRTFRVANLQVLRVRDGLIVETRDYHDHPGLARALRGE</sequence>
<proteinExistence type="predicted"/>
<dbReference type="SUPFAM" id="SSF54427">
    <property type="entry name" value="NTF2-like"/>
    <property type="match status" value="1"/>
</dbReference>
<dbReference type="EMBL" id="JAXCEI010000025">
    <property type="protein sequence ID" value="MFA1544141.1"/>
    <property type="molecule type" value="Genomic_DNA"/>
</dbReference>
<dbReference type="Pfam" id="PF12680">
    <property type="entry name" value="SnoaL_2"/>
    <property type="match status" value="1"/>
</dbReference>
<reference evidence="2 3" key="1">
    <citation type="submission" date="2023-11" db="EMBL/GenBank/DDBJ databases">
        <title>Actinomadura monticuli sp. nov., isolated from volcanic ash.</title>
        <authorList>
            <person name="Lee S.D."/>
            <person name="Yang H."/>
            <person name="Kim I.S."/>
        </authorList>
    </citation>
    <scope>NUCLEOTIDE SEQUENCE [LARGE SCALE GENOMIC DNA]</scope>
    <source>
        <strain evidence="2 3">DLS-62</strain>
    </source>
</reference>
<dbReference type="Proteomes" id="UP001569963">
    <property type="component" value="Unassembled WGS sequence"/>
</dbReference>
<feature type="domain" description="SnoaL-like" evidence="1">
    <location>
        <begin position="15"/>
        <end position="61"/>
    </location>
</feature>
<dbReference type="Gene3D" id="3.10.450.50">
    <property type="match status" value="1"/>
</dbReference>
<protein>
    <submittedName>
        <fullName evidence="2">Nuclear transport factor 2 family protein</fullName>
    </submittedName>
</protein>
<evidence type="ECO:0000313" key="3">
    <source>
        <dbReference type="Proteomes" id="UP001569963"/>
    </source>
</evidence>
<dbReference type="InterPro" id="IPR032710">
    <property type="entry name" value="NTF2-like_dom_sf"/>
</dbReference>
<dbReference type="InterPro" id="IPR037401">
    <property type="entry name" value="SnoaL-like"/>
</dbReference>
<evidence type="ECO:0000313" key="2">
    <source>
        <dbReference type="EMBL" id="MFA1544141.1"/>
    </source>
</evidence>
<accession>A0ABV4QN59</accession>
<gene>
    <name evidence="2" type="ORF">SM611_34860</name>
</gene>
<dbReference type="RefSeq" id="WP_371954636.1">
    <property type="nucleotide sequence ID" value="NZ_JAXCEI010000025.1"/>
</dbReference>
<comment type="caution">
    <text evidence="2">The sequence shown here is derived from an EMBL/GenBank/DDBJ whole genome shotgun (WGS) entry which is preliminary data.</text>
</comment>
<name>A0ABV4QN59_9ACTN</name>
<evidence type="ECO:0000259" key="1">
    <source>
        <dbReference type="Pfam" id="PF12680"/>
    </source>
</evidence>